<evidence type="ECO:0000259" key="1">
    <source>
        <dbReference type="PROSITE" id="PS51782"/>
    </source>
</evidence>
<dbReference type="Gene3D" id="3.10.350.10">
    <property type="entry name" value="LysM domain"/>
    <property type="match status" value="1"/>
</dbReference>
<feature type="domain" description="LysM" evidence="1">
    <location>
        <begin position="148"/>
        <end position="197"/>
    </location>
</feature>
<dbReference type="EMBL" id="FXYH01000009">
    <property type="protein sequence ID" value="SMX43229.1"/>
    <property type="molecule type" value="Genomic_DNA"/>
</dbReference>
<dbReference type="RefSeq" id="WP_097805106.1">
    <property type="nucleotide sequence ID" value="NZ_FXYH01000009.1"/>
</dbReference>
<dbReference type="Pfam" id="PF01476">
    <property type="entry name" value="LysM"/>
    <property type="match status" value="1"/>
</dbReference>
<protein>
    <submittedName>
        <fullName evidence="2">LysM domain/BON superfamily protein</fullName>
    </submittedName>
</protein>
<keyword evidence="3" id="KW-1185">Reference proteome</keyword>
<name>A0A238KK74_9RHOB</name>
<dbReference type="SMART" id="SM00257">
    <property type="entry name" value="LysM"/>
    <property type="match status" value="1"/>
</dbReference>
<dbReference type="PROSITE" id="PS51782">
    <property type="entry name" value="LYSM"/>
    <property type="match status" value="1"/>
</dbReference>
<proteinExistence type="predicted"/>
<dbReference type="AlphaFoldDB" id="A0A238KK74"/>
<dbReference type="CDD" id="cd00118">
    <property type="entry name" value="LysM"/>
    <property type="match status" value="1"/>
</dbReference>
<gene>
    <name evidence="2" type="ORF">PEV8663_02620</name>
</gene>
<dbReference type="InterPro" id="IPR018392">
    <property type="entry name" value="LysM"/>
</dbReference>
<evidence type="ECO:0000313" key="3">
    <source>
        <dbReference type="Proteomes" id="UP000220836"/>
    </source>
</evidence>
<reference evidence="2 3" key="1">
    <citation type="submission" date="2017-05" db="EMBL/GenBank/DDBJ databases">
        <authorList>
            <person name="Song R."/>
            <person name="Chenine A.L."/>
            <person name="Ruprecht R.M."/>
        </authorList>
    </citation>
    <scope>NUCLEOTIDE SEQUENCE [LARGE SCALE GENOMIC DNA]</scope>
    <source>
        <strain evidence="2 3">CECT 8663</strain>
    </source>
</reference>
<dbReference type="Proteomes" id="UP000220836">
    <property type="component" value="Unassembled WGS sequence"/>
</dbReference>
<accession>A0A238KK74</accession>
<evidence type="ECO:0000313" key="2">
    <source>
        <dbReference type="EMBL" id="SMX43229.1"/>
    </source>
</evidence>
<sequence length="200" mass="20921">MIRMVLFGLAFVAVTIVLVVMQPGAGRLASDDPVSEPVVTRAEPALSQAAQTPPLVEVSAPAALSAVQPRQPVGRIAAQSDLDDQSLRKMTWDTLSGLNHATGRDSAPGQPGSLLHTIVRRSLGDAPVATSPSLRTATIVPAVKAAPNIYVVQTGDSLMSIAEKVYGDINMTGPLFAANQKILSRPDDLRSGQSLILPAK</sequence>
<dbReference type="InterPro" id="IPR036779">
    <property type="entry name" value="LysM_dom_sf"/>
</dbReference>
<organism evidence="2 3">
    <name type="scientific">Pelagimonas varians</name>
    <dbReference type="NCBI Taxonomy" id="696760"/>
    <lineage>
        <taxon>Bacteria</taxon>
        <taxon>Pseudomonadati</taxon>
        <taxon>Pseudomonadota</taxon>
        <taxon>Alphaproteobacteria</taxon>
        <taxon>Rhodobacterales</taxon>
        <taxon>Roseobacteraceae</taxon>
        <taxon>Pelagimonas</taxon>
    </lineage>
</organism>